<comment type="cofactor">
    <cofactor evidence="1">
        <name>a divalent metal cation</name>
        <dbReference type="ChEBI" id="CHEBI:60240"/>
    </cofactor>
</comment>
<reference evidence="7 8" key="1">
    <citation type="journal article" date="2009" name="Int. J. Syst. Evol. Microbiol.">
        <title>Paenibacillus contaminans sp. nov., isolated from a contaminated laboratory plate.</title>
        <authorList>
            <person name="Chou J.H."/>
            <person name="Lee J.H."/>
            <person name="Lin M.C."/>
            <person name="Chang P.S."/>
            <person name="Arun A.B."/>
            <person name="Young C.C."/>
            <person name="Chen W.M."/>
        </authorList>
    </citation>
    <scope>NUCLEOTIDE SEQUENCE [LARGE SCALE GENOMIC DNA]</scope>
    <source>
        <strain evidence="7 8">CKOBP-6</strain>
    </source>
</reference>
<dbReference type="PANTHER" id="PTHR31302:SF25">
    <property type="entry name" value="PHOSPHOESTERASE"/>
    <property type="match status" value="1"/>
</dbReference>
<dbReference type="InterPro" id="IPR051158">
    <property type="entry name" value="Metallophosphoesterase_sf"/>
</dbReference>
<dbReference type="AlphaFoldDB" id="A0A329MK25"/>
<dbReference type="OrthoDB" id="9780884at2"/>
<name>A0A329MK25_9BACL</name>
<evidence type="ECO:0000256" key="5">
    <source>
        <dbReference type="SAM" id="Phobius"/>
    </source>
</evidence>
<gene>
    <name evidence="7" type="ORF">DQG23_17200</name>
</gene>
<comment type="caution">
    <text evidence="7">The sequence shown here is derived from an EMBL/GenBank/DDBJ whole genome shotgun (WGS) entry which is preliminary data.</text>
</comment>
<dbReference type="RefSeq" id="WP_113032096.1">
    <property type="nucleotide sequence ID" value="NZ_QMFB01000009.1"/>
</dbReference>
<feature type="domain" description="Calcineurin-like phosphoesterase" evidence="6">
    <location>
        <begin position="66"/>
        <end position="229"/>
    </location>
</feature>
<dbReference type="Pfam" id="PF00149">
    <property type="entry name" value="Metallophos"/>
    <property type="match status" value="1"/>
</dbReference>
<keyword evidence="5" id="KW-0472">Membrane</keyword>
<dbReference type="EMBL" id="QMFB01000009">
    <property type="protein sequence ID" value="RAV20199.1"/>
    <property type="molecule type" value="Genomic_DNA"/>
</dbReference>
<keyword evidence="5" id="KW-0812">Transmembrane</keyword>
<dbReference type="Proteomes" id="UP000250369">
    <property type="component" value="Unassembled WGS sequence"/>
</dbReference>
<feature type="transmembrane region" description="Helical" evidence="5">
    <location>
        <begin position="20"/>
        <end position="41"/>
    </location>
</feature>
<evidence type="ECO:0000256" key="4">
    <source>
        <dbReference type="ARBA" id="ARBA00061089"/>
    </source>
</evidence>
<comment type="similarity">
    <text evidence="4">Belongs to the metallophosphoesterase superfamily.</text>
</comment>
<proteinExistence type="inferred from homology"/>
<sequence length="292" mass="32398">MESRKSRHGKPMTRRSFLRLGLQAAGGMIASGVLAGFYARFGERFWYKTNRLTLSFVNLPAAFDGMRIVQFSDVHHGRDFETPHVEAVARRIQALEPDMICFTGDLFDRNHGELTDACTPILEKLHAPFGKWAVLGNHDYGLNARGVAAELQKAGFTVLDNEHRVIEKSGERIWLAGVTDMIYGKPSMDEALRDAGERGYTLLLSHAPDYADIAVPYGVDLQLSGHSHGGQVRLPFVGALFTPEGAKTYIEGLYDLDGGRMKLYTNRGLGTSVLPVRFMCRPEITVITLKRG</sequence>
<keyword evidence="8" id="KW-1185">Reference proteome</keyword>
<dbReference type="GO" id="GO:0009245">
    <property type="term" value="P:lipid A biosynthetic process"/>
    <property type="evidence" value="ECO:0007669"/>
    <property type="project" value="TreeGrafter"/>
</dbReference>
<dbReference type="SUPFAM" id="SSF56300">
    <property type="entry name" value="Metallo-dependent phosphatases"/>
    <property type="match status" value="1"/>
</dbReference>
<keyword evidence="5" id="KW-1133">Transmembrane helix</keyword>
<keyword evidence="2" id="KW-0479">Metal-binding</keyword>
<dbReference type="FunFam" id="3.60.21.10:FF:000028">
    <property type="entry name" value="Putative metallophosphoesterase"/>
    <property type="match status" value="1"/>
</dbReference>
<evidence type="ECO:0000313" key="8">
    <source>
        <dbReference type="Proteomes" id="UP000250369"/>
    </source>
</evidence>
<dbReference type="CDD" id="cd07385">
    <property type="entry name" value="MPP_YkuE_C"/>
    <property type="match status" value="1"/>
</dbReference>
<protein>
    <submittedName>
        <fullName evidence="7">Metallophosphoesterase</fullName>
    </submittedName>
</protein>
<dbReference type="InterPro" id="IPR029052">
    <property type="entry name" value="Metallo-depent_PP-like"/>
</dbReference>
<evidence type="ECO:0000256" key="3">
    <source>
        <dbReference type="ARBA" id="ARBA00022801"/>
    </source>
</evidence>
<dbReference type="InterPro" id="IPR006311">
    <property type="entry name" value="TAT_signal"/>
</dbReference>
<accession>A0A329MK25</accession>
<organism evidence="7 8">
    <name type="scientific">Paenibacillus contaminans</name>
    <dbReference type="NCBI Taxonomy" id="450362"/>
    <lineage>
        <taxon>Bacteria</taxon>
        <taxon>Bacillati</taxon>
        <taxon>Bacillota</taxon>
        <taxon>Bacilli</taxon>
        <taxon>Bacillales</taxon>
        <taxon>Paenibacillaceae</taxon>
        <taxon>Paenibacillus</taxon>
    </lineage>
</organism>
<dbReference type="PROSITE" id="PS51318">
    <property type="entry name" value="TAT"/>
    <property type="match status" value="1"/>
</dbReference>
<dbReference type="GO" id="GO:0046872">
    <property type="term" value="F:metal ion binding"/>
    <property type="evidence" value="ECO:0007669"/>
    <property type="project" value="UniProtKB-KW"/>
</dbReference>
<dbReference type="InterPro" id="IPR004843">
    <property type="entry name" value="Calcineurin-like_PHP"/>
</dbReference>
<dbReference type="PANTHER" id="PTHR31302">
    <property type="entry name" value="TRANSMEMBRANE PROTEIN WITH METALLOPHOSPHOESTERASE DOMAIN-RELATED"/>
    <property type="match status" value="1"/>
</dbReference>
<evidence type="ECO:0000256" key="1">
    <source>
        <dbReference type="ARBA" id="ARBA00001968"/>
    </source>
</evidence>
<dbReference type="GO" id="GO:0016020">
    <property type="term" value="C:membrane"/>
    <property type="evidence" value="ECO:0007669"/>
    <property type="project" value="GOC"/>
</dbReference>
<evidence type="ECO:0000256" key="2">
    <source>
        <dbReference type="ARBA" id="ARBA00022723"/>
    </source>
</evidence>
<evidence type="ECO:0000313" key="7">
    <source>
        <dbReference type="EMBL" id="RAV20199.1"/>
    </source>
</evidence>
<keyword evidence="3" id="KW-0378">Hydrolase</keyword>
<dbReference type="Gene3D" id="3.60.21.10">
    <property type="match status" value="1"/>
</dbReference>
<evidence type="ECO:0000259" key="6">
    <source>
        <dbReference type="Pfam" id="PF00149"/>
    </source>
</evidence>
<dbReference type="GO" id="GO:0008758">
    <property type="term" value="F:UDP-2,3-diacylglucosamine hydrolase activity"/>
    <property type="evidence" value="ECO:0007669"/>
    <property type="project" value="TreeGrafter"/>
</dbReference>